<reference evidence="2" key="1">
    <citation type="journal article" date="2015" name="Nat. Genet.">
        <title>The genome and transcriptome of the zoonotic hookworm Ancylostoma ceylanicum identify infection-specific gene families.</title>
        <authorList>
            <person name="Schwarz E.M."/>
            <person name="Hu Y."/>
            <person name="Antoshechkin I."/>
            <person name="Miller M.M."/>
            <person name="Sternberg P.W."/>
            <person name="Aroian R.V."/>
        </authorList>
    </citation>
    <scope>NUCLEOTIDE SEQUENCE</scope>
    <source>
        <strain evidence="2">HY135</strain>
    </source>
</reference>
<sequence length="94" mass="10450">MTMTISILCEGFAGIKYCGFLSYSDTSFGRPLLPLPAGESPDWGSGVERFRSQVPAWFESRELIWEAPATDLGAVRRRYAYGSWNVHGALIPSF</sequence>
<name>A0A016UVK3_9BILA</name>
<evidence type="ECO:0000313" key="2">
    <source>
        <dbReference type="Proteomes" id="UP000024635"/>
    </source>
</evidence>
<dbReference type="Proteomes" id="UP000024635">
    <property type="component" value="Unassembled WGS sequence"/>
</dbReference>
<accession>A0A016UVK3</accession>
<dbReference type="EMBL" id="JARK01001363">
    <property type="protein sequence ID" value="EYC18488.1"/>
    <property type="molecule type" value="Genomic_DNA"/>
</dbReference>
<gene>
    <name evidence="1" type="primary">Acey_s0027.g1542</name>
    <name evidence="1" type="ORF">Y032_0027g1542</name>
</gene>
<dbReference type="AlphaFoldDB" id="A0A016UVK3"/>
<protein>
    <submittedName>
        <fullName evidence="1">Uncharacterized protein</fullName>
    </submittedName>
</protein>
<keyword evidence="2" id="KW-1185">Reference proteome</keyword>
<proteinExistence type="predicted"/>
<organism evidence="1 2">
    <name type="scientific">Ancylostoma ceylanicum</name>
    <dbReference type="NCBI Taxonomy" id="53326"/>
    <lineage>
        <taxon>Eukaryota</taxon>
        <taxon>Metazoa</taxon>
        <taxon>Ecdysozoa</taxon>
        <taxon>Nematoda</taxon>
        <taxon>Chromadorea</taxon>
        <taxon>Rhabditida</taxon>
        <taxon>Rhabditina</taxon>
        <taxon>Rhabditomorpha</taxon>
        <taxon>Strongyloidea</taxon>
        <taxon>Ancylostomatidae</taxon>
        <taxon>Ancylostomatinae</taxon>
        <taxon>Ancylostoma</taxon>
    </lineage>
</organism>
<evidence type="ECO:0000313" key="1">
    <source>
        <dbReference type="EMBL" id="EYC18488.1"/>
    </source>
</evidence>
<comment type="caution">
    <text evidence="1">The sequence shown here is derived from an EMBL/GenBank/DDBJ whole genome shotgun (WGS) entry which is preliminary data.</text>
</comment>